<name>A0A132PN62_9MYCO</name>
<dbReference type="EMBL" id="LGTW01000007">
    <property type="protein sequence ID" value="KWX23743.1"/>
    <property type="molecule type" value="Genomic_DNA"/>
</dbReference>
<dbReference type="Pfam" id="PF00440">
    <property type="entry name" value="TetR_N"/>
    <property type="match status" value="1"/>
</dbReference>
<dbReference type="InterPro" id="IPR036271">
    <property type="entry name" value="Tet_transcr_reg_TetR-rel_C_sf"/>
</dbReference>
<feature type="DNA-binding region" description="H-T-H motif" evidence="4">
    <location>
        <begin position="28"/>
        <end position="47"/>
    </location>
</feature>
<dbReference type="PANTHER" id="PTHR47506">
    <property type="entry name" value="TRANSCRIPTIONAL REGULATORY PROTEIN"/>
    <property type="match status" value="1"/>
</dbReference>
<dbReference type="PATRIC" id="fig|59750.3.peg.6743"/>
<evidence type="ECO:0000256" key="2">
    <source>
        <dbReference type="ARBA" id="ARBA00023125"/>
    </source>
</evidence>
<dbReference type="InterPro" id="IPR011075">
    <property type="entry name" value="TetR_C"/>
</dbReference>
<keyword evidence="7" id="KW-1185">Reference proteome</keyword>
<dbReference type="Proteomes" id="UP000070612">
    <property type="component" value="Unassembled WGS sequence"/>
</dbReference>
<dbReference type="InterPro" id="IPR009057">
    <property type="entry name" value="Homeodomain-like_sf"/>
</dbReference>
<evidence type="ECO:0000313" key="7">
    <source>
        <dbReference type="Proteomes" id="UP000070612"/>
    </source>
</evidence>
<feature type="domain" description="HTH tetR-type" evidence="5">
    <location>
        <begin position="5"/>
        <end position="65"/>
    </location>
</feature>
<sequence length="201" mass="21771">MAAASSTSEAILRCARASIVAGGYNGFSYADIAAVVGIRKASVHHHFPTKVDLVRTLVMQYRAEAEGGIAEIERHVPDPLDQLRSYAGYWESCIGDPETSYCLCALLATQIPMLPDEIVVELRAYFRTLSAWLTSVLERGVRLGSITLTDEAHSEAETLMAAVHGAMLSARAYGDPQAFAAITRPVIDRLRSRTSPDESGT</sequence>
<evidence type="ECO:0000259" key="5">
    <source>
        <dbReference type="PROSITE" id="PS50977"/>
    </source>
</evidence>
<dbReference type="SUPFAM" id="SSF48498">
    <property type="entry name" value="Tetracyclin repressor-like, C-terminal domain"/>
    <property type="match status" value="1"/>
</dbReference>
<dbReference type="Gene3D" id="1.10.357.10">
    <property type="entry name" value="Tetracycline Repressor, domain 2"/>
    <property type="match status" value="1"/>
</dbReference>
<proteinExistence type="predicted"/>
<evidence type="ECO:0000256" key="4">
    <source>
        <dbReference type="PROSITE-ProRule" id="PRU00335"/>
    </source>
</evidence>
<evidence type="ECO:0000256" key="3">
    <source>
        <dbReference type="ARBA" id="ARBA00023163"/>
    </source>
</evidence>
<dbReference type="AlphaFoldDB" id="A0A132PN62"/>
<gene>
    <name evidence="6" type="ORF">AFM11_13250</name>
</gene>
<keyword evidence="1" id="KW-0805">Transcription regulation</keyword>
<dbReference type="SUPFAM" id="SSF46689">
    <property type="entry name" value="Homeodomain-like"/>
    <property type="match status" value="1"/>
</dbReference>
<dbReference type="GO" id="GO:0003677">
    <property type="term" value="F:DNA binding"/>
    <property type="evidence" value="ECO:0007669"/>
    <property type="project" value="UniProtKB-UniRule"/>
</dbReference>
<dbReference type="STRING" id="59750.AWC31_03535"/>
<dbReference type="Pfam" id="PF16925">
    <property type="entry name" value="TetR_C_13"/>
    <property type="match status" value="1"/>
</dbReference>
<reference evidence="6 7" key="1">
    <citation type="submission" date="2015-07" db="EMBL/GenBank/DDBJ databases">
        <title>A draft genome sequence of Mycobacterium wolinskyi.</title>
        <authorList>
            <person name="de Man T.J."/>
            <person name="Perry K.A."/>
            <person name="Coulliette A.D."/>
            <person name="Jensen B."/>
            <person name="Toney N.C."/>
            <person name="Limbago B.M."/>
            <person name="Noble-Wang J."/>
        </authorList>
    </citation>
    <scope>NUCLEOTIDE SEQUENCE [LARGE SCALE GENOMIC DNA]</scope>
    <source>
        <strain evidence="6 7">CDC_01</strain>
    </source>
</reference>
<accession>A0A132PN62</accession>
<evidence type="ECO:0000313" key="6">
    <source>
        <dbReference type="EMBL" id="KWX23743.1"/>
    </source>
</evidence>
<keyword evidence="2 4" id="KW-0238">DNA-binding</keyword>
<evidence type="ECO:0000256" key="1">
    <source>
        <dbReference type="ARBA" id="ARBA00023015"/>
    </source>
</evidence>
<dbReference type="PROSITE" id="PS50977">
    <property type="entry name" value="HTH_TETR_2"/>
    <property type="match status" value="1"/>
</dbReference>
<dbReference type="RefSeq" id="WP_067849295.1">
    <property type="nucleotide sequence ID" value="NZ_LGTW01000007.1"/>
</dbReference>
<comment type="caution">
    <text evidence="6">The sequence shown here is derived from an EMBL/GenBank/DDBJ whole genome shotgun (WGS) entry which is preliminary data.</text>
</comment>
<keyword evidence="3" id="KW-0804">Transcription</keyword>
<organism evidence="6 7">
    <name type="scientific">Mycolicibacterium wolinskyi</name>
    <dbReference type="NCBI Taxonomy" id="59750"/>
    <lineage>
        <taxon>Bacteria</taxon>
        <taxon>Bacillati</taxon>
        <taxon>Actinomycetota</taxon>
        <taxon>Actinomycetes</taxon>
        <taxon>Mycobacteriales</taxon>
        <taxon>Mycobacteriaceae</taxon>
        <taxon>Mycolicibacterium</taxon>
    </lineage>
</organism>
<dbReference type="PANTHER" id="PTHR47506:SF1">
    <property type="entry name" value="HTH-TYPE TRANSCRIPTIONAL REGULATOR YJDC"/>
    <property type="match status" value="1"/>
</dbReference>
<dbReference type="InterPro" id="IPR001647">
    <property type="entry name" value="HTH_TetR"/>
</dbReference>
<protein>
    <submittedName>
        <fullName evidence="6">TetR family transcriptional regulator</fullName>
    </submittedName>
</protein>